<protein>
    <recommendedName>
        <fullName evidence="3">CHAT domain-containing protein</fullName>
    </recommendedName>
</protein>
<gene>
    <name evidence="1" type="ordered locus">Desti_2879</name>
</gene>
<dbReference type="EMBL" id="CP003360">
    <property type="protein sequence ID" value="AFM25548.1"/>
    <property type="molecule type" value="Genomic_DNA"/>
</dbReference>
<keyword evidence="2" id="KW-1185">Reference proteome</keyword>
<sequence length="219" mass="25118">MALKRFVYVIESPSSMDLLENHLEGEALVKALDLAAIPRYYSLVTDRATFRRALLERMTAALQYYEKAEAIPILHLSMHGDDSGIGLTCGERLSWEELRQELSLLIEGLNSGLLICMSTCFGSSGCRMAWHTSEPFGFLVGNEDSVDWADAAVAYITFYHLLFKGYPIQECVSAMNRASRNMRFRLDSGKESKERWLLWQNFKLSLERREDFYAGWSRF</sequence>
<evidence type="ECO:0008006" key="3">
    <source>
        <dbReference type="Google" id="ProtNLM"/>
    </source>
</evidence>
<dbReference type="Proteomes" id="UP000006055">
    <property type="component" value="Chromosome"/>
</dbReference>
<dbReference type="AlphaFoldDB" id="I4C7K7"/>
<organism evidence="1 2">
    <name type="scientific">Desulfomonile tiedjei (strain ATCC 49306 / DSM 6799 / DCB-1)</name>
    <dbReference type="NCBI Taxonomy" id="706587"/>
    <lineage>
        <taxon>Bacteria</taxon>
        <taxon>Pseudomonadati</taxon>
        <taxon>Thermodesulfobacteriota</taxon>
        <taxon>Desulfomonilia</taxon>
        <taxon>Desulfomonilales</taxon>
        <taxon>Desulfomonilaceae</taxon>
        <taxon>Desulfomonile</taxon>
    </lineage>
</organism>
<dbReference type="eggNOG" id="ENOG50330S3">
    <property type="taxonomic scope" value="Bacteria"/>
</dbReference>
<dbReference type="OrthoDB" id="5918229at2"/>
<evidence type="ECO:0000313" key="2">
    <source>
        <dbReference type="Proteomes" id="UP000006055"/>
    </source>
</evidence>
<accession>I4C7K7</accession>
<reference evidence="2" key="1">
    <citation type="submission" date="2012-06" db="EMBL/GenBank/DDBJ databases">
        <title>Complete sequence of chromosome of Desulfomonile tiedjei DSM 6799.</title>
        <authorList>
            <person name="Lucas S."/>
            <person name="Copeland A."/>
            <person name="Lapidus A."/>
            <person name="Glavina del Rio T."/>
            <person name="Dalin E."/>
            <person name="Tice H."/>
            <person name="Bruce D."/>
            <person name="Goodwin L."/>
            <person name="Pitluck S."/>
            <person name="Peters L."/>
            <person name="Ovchinnikova G."/>
            <person name="Zeytun A."/>
            <person name="Lu M."/>
            <person name="Kyrpides N."/>
            <person name="Mavromatis K."/>
            <person name="Ivanova N."/>
            <person name="Brettin T."/>
            <person name="Detter J.C."/>
            <person name="Han C."/>
            <person name="Larimer F."/>
            <person name="Land M."/>
            <person name="Hauser L."/>
            <person name="Markowitz V."/>
            <person name="Cheng J.-F."/>
            <person name="Hugenholtz P."/>
            <person name="Woyke T."/>
            <person name="Wu D."/>
            <person name="Spring S."/>
            <person name="Schroeder M."/>
            <person name="Brambilla E."/>
            <person name="Klenk H.-P."/>
            <person name="Eisen J.A."/>
        </authorList>
    </citation>
    <scope>NUCLEOTIDE SEQUENCE [LARGE SCALE GENOMIC DNA]</scope>
    <source>
        <strain evidence="2">ATCC 49306 / DSM 6799 / DCB-1</strain>
    </source>
</reference>
<evidence type="ECO:0000313" key="1">
    <source>
        <dbReference type="EMBL" id="AFM25548.1"/>
    </source>
</evidence>
<name>I4C7K7_DESTA</name>
<dbReference type="HOGENOM" id="CLU_1259753_0_0_7"/>
<dbReference type="RefSeq" id="WP_014810686.1">
    <property type="nucleotide sequence ID" value="NC_018025.1"/>
</dbReference>
<proteinExistence type="predicted"/>
<dbReference type="KEGG" id="dti:Desti_2879"/>